<dbReference type="SUPFAM" id="SSF55961">
    <property type="entry name" value="Bet v1-like"/>
    <property type="match status" value="1"/>
</dbReference>
<dbReference type="Pfam" id="PF10604">
    <property type="entry name" value="Polyketide_cyc2"/>
    <property type="match status" value="1"/>
</dbReference>
<dbReference type="eggNOG" id="COG3832">
    <property type="taxonomic scope" value="Bacteria"/>
</dbReference>
<dbReference type="Proteomes" id="UP000008392">
    <property type="component" value="Chromosome"/>
</dbReference>
<sequence length="162" mass="17825">MLAFPVGCSRAKLAFRNPRLLRQQGKIMWTHEESIETSAAPARIWQLFADVQGWKKWNKGIDNIQIHGPFSDGTTFTMQPPGEDVFTTTLIDVRENQGFTDETIIDGTRVLVHHKIVPLASGGSKIIYSTEITGPAAADFGPMVTADFPDVLSALKNIAELS</sequence>
<dbReference type="HOGENOM" id="CLU_141027_1_0_4"/>
<dbReference type="Gene3D" id="3.30.530.20">
    <property type="match status" value="1"/>
</dbReference>
<evidence type="ECO:0000313" key="1">
    <source>
        <dbReference type="EMBL" id="AEK61465.1"/>
    </source>
</evidence>
<reference evidence="1 2" key="3">
    <citation type="journal article" date="2008" name="FEMS Microbiol. Ecol.">
        <title>Identification and characterization of genes underlying chitinolysis in Collimonas fungivorans Ter331.</title>
        <authorList>
            <person name="Fritsche K."/>
            <person name="de Boer W."/>
            <person name="Gerards S."/>
            <person name="van den Berg M."/>
            <person name="van Veen J.A."/>
            <person name="Leveau J.H."/>
        </authorList>
    </citation>
    <scope>NUCLEOTIDE SEQUENCE [LARGE SCALE GENOMIC DNA]</scope>
    <source>
        <strain evidence="1 2">Ter331</strain>
    </source>
</reference>
<proteinExistence type="predicted"/>
<reference evidence="2" key="6">
    <citation type="submission" date="2011-05" db="EMBL/GenBank/DDBJ databases">
        <title>Complete sequence of Collimonas fungivorans Ter331.</title>
        <authorList>
            <person name="Leveau J.H."/>
        </authorList>
    </citation>
    <scope>NUCLEOTIDE SEQUENCE [LARGE SCALE GENOMIC DNA]</scope>
    <source>
        <strain evidence="2">Ter331</strain>
    </source>
</reference>
<dbReference type="EMBL" id="CP002745">
    <property type="protein sequence ID" value="AEK61465.1"/>
    <property type="molecule type" value="Genomic_DNA"/>
</dbReference>
<dbReference type="InterPro" id="IPR023393">
    <property type="entry name" value="START-like_dom_sf"/>
</dbReference>
<reference evidence="1 2" key="4">
    <citation type="journal article" date="2010" name="Environ. Microbiol.">
        <title>The bacterial genus Collimonas: mycophagy, weathering and other adaptive solutions to life in oligotrophic soil environments.</title>
        <authorList>
            <person name="Leveau J.H."/>
            <person name="Uroz S."/>
            <person name="de Boer W."/>
        </authorList>
    </citation>
    <scope>NUCLEOTIDE SEQUENCE [LARGE SCALE GENOMIC DNA]</scope>
    <source>
        <strain evidence="1 2">Ter331</strain>
    </source>
</reference>
<accession>G0A8J2</accession>
<dbReference type="InterPro" id="IPR019587">
    <property type="entry name" value="Polyketide_cyclase/dehydratase"/>
</dbReference>
<keyword evidence="2" id="KW-1185">Reference proteome</keyword>
<dbReference type="KEGG" id="cfu:CFU_1633"/>
<reference evidence="1 2" key="5">
    <citation type="journal article" date="2011" name="ISME J.">
        <title>Dual transcriptional profiling of a bacterial/fungal confrontation: Collimonas fungivorans versus Aspergillus niger.</title>
        <authorList>
            <person name="Mela F."/>
            <person name="Fritsche K."/>
            <person name="de Boer W."/>
            <person name="van Veen J.A."/>
            <person name="de Graaff L.H."/>
            <person name="van den Berg M."/>
            <person name="Leveau J.H."/>
        </authorList>
    </citation>
    <scope>NUCLEOTIDE SEQUENCE [LARGE SCALE GENOMIC DNA]</scope>
    <source>
        <strain evidence="1 2">Ter331</strain>
    </source>
</reference>
<dbReference type="AlphaFoldDB" id="G0A8J2"/>
<protein>
    <recommendedName>
        <fullName evidence="3">Polyketide cyclase/dehydrase</fullName>
    </recommendedName>
</protein>
<gene>
    <name evidence="1" type="ordered locus">CFU_1633</name>
</gene>
<reference evidence="1 2" key="2">
    <citation type="journal article" date="2006" name="J. Microbiol. Methods">
        <title>Genomic flank-sequencing of plasposon insertion sites for rapid identification of functional genes.</title>
        <authorList>
            <person name="Leveau J.H."/>
            <person name="Gerards S."/>
            <person name="Fritsche K."/>
            <person name="Zondag G."/>
            <person name="van Veen J.A."/>
        </authorList>
    </citation>
    <scope>NUCLEOTIDE SEQUENCE [LARGE SCALE GENOMIC DNA]</scope>
    <source>
        <strain evidence="1 2">Ter331</strain>
    </source>
</reference>
<evidence type="ECO:0008006" key="3">
    <source>
        <dbReference type="Google" id="ProtNLM"/>
    </source>
</evidence>
<evidence type="ECO:0000313" key="2">
    <source>
        <dbReference type="Proteomes" id="UP000008392"/>
    </source>
</evidence>
<reference evidence="1 2" key="1">
    <citation type="journal article" date="2004" name="Environ. Microbiol.">
        <title>Phylogeny-function analysis of (meta)genomic libraries: screening for expression of ribosomal RNA genes by large-insert library fluorescent in situ hybridization (LIL-FISH).</title>
        <authorList>
            <person name="Leveau J.H."/>
            <person name="Gerards S."/>
            <person name="de Boer W."/>
            <person name="van Veen J.A."/>
        </authorList>
    </citation>
    <scope>NUCLEOTIDE SEQUENCE [LARGE SCALE GENOMIC DNA]</scope>
    <source>
        <strain evidence="1 2">Ter331</strain>
    </source>
</reference>
<dbReference type="STRING" id="1005048.CFU_1633"/>
<name>G0A8J2_COLFT</name>
<organism evidence="1 2">
    <name type="scientific">Collimonas fungivorans (strain Ter331)</name>
    <dbReference type="NCBI Taxonomy" id="1005048"/>
    <lineage>
        <taxon>Bacteria</taxon>
        <taxon>Pseudomonadati</taxon>
        <taxon>Pseudomonadota</taxon>
        <taxon>Betaproteobacteria</taxon>
        <taxon>Burkholderiales</taxon>
        <taxon>Oxalobacteraceae</taxon>
        <taxon>Collimonas</taxon>
    </lineage>
</organism>